<dbReference type="Proteomes" id="UP001242010">
    <property type="component" value="Chromosome"/>
</dbReference>
<comment type="similarity">
    <text evidence="1">Belongs to the RutC family.</text>
</comment>
<protein>
    <submittedName>
        <fullName evidence="2">Reactive intermediate/imine deaminase</fullName>
    </submittedName>
</protein>
<dbReference type="PANTHER" id="PTHR11803:SF39">
    <property type="entry name" value="2-IMINOBUTANOATE_2-IMINOPROPANOATE DEAMINASE"/>
    <property type="match status" value="1"/>
</dbReference>
<dbReference type="EMBL" id="AP027079">
    <property type="protein sequence ID" value="BDU70196.1"/>
    <property type="molecule type" value="Genomic_DNA"/>
</dbReference>
<name>A0ABM8DSZ5_9BACT</name>
<dbReference type="NCBIfam" id="TIGR00004">
    <property type="entry name" value="Rid family detoxifying hydrolase"/>
    <property type="match status" value="1"/>
</dbReference>
<evidence type="ECO:0000256" key="1">
    <source>
        <dbReference type="ARBA" id="ARBA00010552"/>
    </source>
</evidence>
<reference evidence="3" key="1">
    <citation type="journal article" date="2023" name="Int. J. Syst. Evol. Microbiol.">
        <title>Mesoterricola silvestris gen. nov., sp. nov., Mesoterricola sediminis sp. nov., Geothrix oryzae sp. nov., Geothrix edaphica sp. nov., Geothrix rubra sp. nov., and Geothrix limicola sp. nov., six novel members of Acidobacteriota isolated from soils.</title>
        <authorList>
            <person name="Itoh H."/>
            <person name="Sugisawa Y."/>
            <person name="Mise K."/>
            <person name="Xu Z."/>
            <person name="Kuniyasu M."/>
            <person name="Ushijima N."/>
            <person name="Kawano K."/>
            <person name="Kobayashi E."/>
            <person name="Shiratori Y."/>
            <person name="Masuda Y."/>
            <person name="Senoo K."/>
        </authorList>
    </citation>
    <scope>NUCLEOTIDE SEQUENCE [LARGE SCALE GENOMIC DNA]</scope>
    <source>
        <strain evidence="3">Red222</strain>
    </source>
</reference>
<dbReference type="CDD" id="cd00448">
    <property type="entry name" value="YjgF_YER057c_UK114_family"/>
    <property type="match status" value="1"/>
</dbReference>
<dbReference type="InterPro" id="IPR035959">
    <property type="entry name" value="RutC-like_sf"/>
</dbReference>
<gene>
    <name evidence="2" type="primary">yjgF</name>
    <name evidence="2" type="ORF">GETHOR_22970</name>
</gene>
<accession>A0ABM8DSZ5</accession>
<evidence type="ECO:0000313" key="2">
    <source>
        <dbReference type="EMBL" id="BDU70196.1"/>
    </source>
</evidence>
<dbReference type="RefSeq" id="WP_286353914.1">
    <property type="nucleotide sequence ID" value="NZ_AP027079.1"/>
</dbReference>
<dbReference type="Gene3D" id="3.30.1330.40">
    <property type="entry name" value="RutC-like"/>
    <property type="match status" value="1"/>
</dbReference>
<proteinExistence type="inferred from homology"/>
<dbReference type="PANTHER" id="PTHR11803">
    <property type="entry name" value="2-IMINOBUTANOATE/2-IMINOPROPANOATE DEAMINASE RIDA"/>
    <property type="match status" value="1"/>
</dbReference>
<dbReference type="Pfam" id="PF01042">
    <property type="entry name" value="Ribonuc_L-PSP"/>
    <property type="match status" value="1"/>
</dbReference>
<sequence>MAPTPIRIPVAAPGSPAPIGPYSRAVWAGDLLYLSGQTPIDPATGRLVPGDIGAQTHRAFDNLEAVLGDAGLTMDQVIKVNVYLTTMAHFQAMNAAYESRFRAPYPARTTVAVAELPLGAAVEIELVAKR</sequence>
<keyword evidence="3" id="KW-1185">Reference proteome</keyword>
<evidence type="ECO:0000313" key="3">
    <source>
        <dbReference type="Proteomes" id="UP001242010"/>
    </source>
</evidence>
<organism evidence="2 3">
    <name type="scientific">Geothrix oryzae</name>
    <dbReference type="NCBI Taxonomy" id="2927975"/>
    <lineage>
        <taxon>Bacteria</taxon>
        <taxon>Pseudomonadati</taxon>
        <taxon>Acidobacteriota</taxon>
        <taxon>Holophagae</taxon>
        <taxon>Holophagales</taxon>
        <taxon>Holophagaceae</taxon>
        <taxon>Geothrix</taxon>
    </lineage>
</organism>
<dbReference type="InterPro" id="IPR006056">
    <property type="entry name" value="RidA"/>
</dbReference>
<dbReference type="SUPFAM" id="SSF55298">
    <property type="entry name" value="YjgF-like"/>
    <property type="match status" value="1"/>
</dbReference>
<dbReference type="InterPro" id="IPR006175">
    <property type="entry name" value="YjgF/YER057c/UK114"/>
</dbReference>